<organism evidence="1 2">
    <name type="scientific">Linum tenue</name>
    <dbReference type="NCBI Taxonomy" id="586396"/>
    <lineage>
        <taxon>Eukaryota</taxon>
        <taxon>Viridiplantae</taxon>
        <taxon>Streptophyta</taxon>
        <taxon>Embryophyta</taxon>
        <taxon>Tracheophyta</taxon>
        <taxon>Spermatophyta</taxon>
        <taxon>Magnoliopsida</taxon>
        <taxon>eudicotyledons</taxon>
        <taxon>Gunneridae</taxon>
        <taxon>Pentapetalae</taxon>
        <taxon>rosids</taxon>
        <taxon>fabids</taxon>
        <taxon>Malpighiales</taxon>
        <taxon>Linaceae</taxon>
        <taxon>Linum</taxon>
    </lineage>
</organism>
<accession>A0AAV0PL30</accession>
<keyword evidence="2" id="KW-1185">Reference proteome</keyword>
<name>A0AAV0PL30_9ROSI</name>
<dbReference type="EMBL" id="CAMGYJ010000009">
    <property type="protein sequence ID" value="CAI0470933.1"/>
    <property type="molecule type" value="Genomic_DNA"/>
</dbReference>
<dbReference type="Proteomes" id="UP001154282">
    <property type="component" value="Unassembled WGS sequence"/>
</dbReference>
<sequence>MDWIWPNNFGRKFKQPSNRVPGSSPLDSLSASYALGQLNRFPLFDISWPQEEGSADVQIT</sequence>
<reference evidence="1" key="1">
    <citation type="submission" date="2022-08" db="EMBL/GenBank/DDBJ databases">
        <authorList>
            <person name="Gutierrez-Valencia J."/>
        </authorList>
    </citation>
    <scope>NUCLEOTIDE SEQUENCE</scope>
</reference>
<proteinExistence type="predicted"/>
<comment type="caution">
    <text evidence="1">The sequence shown here is derived from an EMBL/GenBank/DDBJ whole genome shotgun (WGS) entry which is preliminary data.</text>
</comment>
<dbReference type="AlphaFoldDB" id="A0AAV0PL30"/>
<gene>
    <name evidence="1" type="ORF">LITE_LOCUS38737</name>
</gene>
<evidence type="ECO:0000313" key="2">
    <source>
        <dbReference type="Proteomes" id="UP001154282"/>
    </source>
</evidence>
<protein>
    <submittedName>
        <fullName evidence="1">Uncharacterized protein</fullName>
    </submittedName>
</protein>
<evidence type="ECO:0000313" key="1">
    <source>
        <dbReference type="EMBL" id="CAI0470933.1"/>
    </source>
</evidence>